<organism evidence="2 3">
    <name type="scientific">Ambispora leptoticha</name>
    <dbReference type="NCBI Taxonomy" id="144679"/>
    <lineage>
        <taxon>Eukaryota</taxon>
        <taxon>Fungi</taxon>
        <taxon>Fungi incertae sedis</taxon>
        <taxon>Mucoromycota</taxon>
        <taxon>Glomeromycotina</taxon>
        <taxon>Glomeromycetes</taxon>
        <taxon>Archaeosporales</taxon>
        <taxon>Ambisporaceae</taxon>
        <taxon>Ambispora</taxon>
    </lineage>
</organism>
<dbReference type="OrthoDB" id="1594986at2759"/>
<protein>
    <submittedName>
        <fullName evidence="2">6517_t:CDS:1</fullName>
    </submittedName>
</protein>
<sequence length="274" mass="31713">MNFGSNYINNKHNQYRPFYSLDAFHNTGQGKIVYPSYTKYNNHFANDTTFKKLQPLPQHVYLPPQRRNPFDLMRPMHLQQQQQDFYYGVNLTTPLPFSHYAINAVTAKHEFIPFKLQEIHLGSQNMLPYSKNPDDCANLQYRYLNGVIAVAMHQNSVKFYIPLDAIHEIHQIGSDTLVLCLDRDKKKLIQHKILDVVQDRQNFITIIENASTMRFVAEAKTPIEKIVLTKLHIAFEISKARESRSAPSSSTENDHNDTKPIFSTGESEANIQLF</sequence>
<dbReference type="Proteomes" id="UP000789508">
    <property type="component" value="Unassembled WGS sequence"/>
</dbReference>
<keyword evidence="3" id="KW-1185">Reference proteome</keyword>
<evidence type="ECO:0000256" key="1">
    <source>
        <dbReference type="SAM" id="MobiDB-lite"/>
    </source>
</evidence>
<proteinExistence type="predicted"/>
<evidence type="ECO:0000313" key="3">
    <source>
        <dbReference type="Proteomes" id="UP000789508"/>
    </source>
</evidence>
<accession>A0A9N9EBS9</accession>
<dbReference type="AlphaFoldDB" id="A0A9N9EBS9"/>
<feature type="compositionally biased region" description="Polar residues" evidence="1">
    <location>
        <begin position="264"/>
        <end position="274"/>
    </location>
</feature>
<evidence type="ECO:0000313" key="2">
    <source>
        <dbReference type="EMBL" id="CAG8665818.1"/>
    </source>
</evidence>
<feature type="region of interest" description="Disordered" evidence="1">
    <location>
        <begin position="242"/>
        <end position="274"/>
    </location>
</feature>
<name>A0A9N9EBS9_9GLOM</name>
<gene>
    <name evidence="2" type="ORF">ALEPTO_LOCUS10452</name>
</gene>
<comment type="caution">
    <text evidence="2">The sequence shown here is derived from an EMBL/GenBank/DDBJ whole genome shotgun (WGS) entry which is preliminary data.</text>
</comment>
<reference evidence="2" key="1">
    <citation type="submission" date="2021-06" db="EMBL/GenBank/DDBJ databases">
        <authorList>
            <person name="Kallberg Y."/>
            <person name="Tangrot J."/>
            <person name="Rosling A."/>
        </authorList>
    </citation>
    <scope>NUCLEOTIDE SEQUENCE</scope>
    <source>
        <strain evidence="2">FL130A</strain>
    </source>
</reference>
<dbReference type="EMBL" id="CAJVPS010011598">
    <property type="protein sequence ID" value="CAG8665818.1"/>
    <property type="molecule type" value="Genomic_DNA"/>
</dbReference>